<evidence type="ECO:0000256" key="6">
    <source>
        <dbReference type="ARBA" id="ARBA00023274"/>
    </source>
</evidence>
<feature type="repeat" description="WD" evidence="7">
    <location>
        <begin position="209"/>
        <end position="250"/>
    </location>
</feature>
<feature type="repeat" description="WD" evidence="7">
    <location>
        <begin position="656"/>
        <end position="697"/>
    </location>
</feature>
<feature type="repeat" description="WD" evidence="7">
    <location>
        <begin position="612"/>
        <end position="653"/>
    </location>
</feature>
<comment type="subcellular location">
    <subcellularLocation>
        <location evidence="1">Nucleus</location>
        <location evidence="1">Nucleolus</location>
    </subcellularLocation>
</comment>
<dbReference type="PANTHER" id="PTHR19854:SF15">
    <property type="entry name" value="TRANSDUCIN BETA-LIKE PROTEIN 3"/>
    <property type="match status" value="1"/>
</dbReference>
<dbReference type="InterPro" id="IPR001680">
    <property type="entry name" value="WD40_rpt"/>
</dbReference>
<dbReference type="GO" id="GO:0034511">
    <property type="term" value="F:U3 snoRNA binding"/>
    <property type="evidence" value="ECO:0007669"/>
    <property type="project" value="TreeGrafter"/>
</dbReference>
<feature type="repeat" description="WD" evidence="7">
    <location>
        <begin position="698"/>
        <end position="739"/>
    </location>
</feature>
<gene>
    <name evidence="9" type="ORF">TVY486_1100320</name>
</gene>
<feature type="repeat" description="WD" evidence="7">
    <location>
        <begin position="502"/>
        <end position="543"/>
    </location>
</feature>
<dbReference type="Pfam" id="PF08625">
    <property type="entry name" value="Utp13"/>
    <property type="match status" value="1"/>
</dbReference>
<evidence type="ECO:0000259" key="8">
    <source>
        <dbReference type="Pfam" id="PF08625"/>
    </source>
</evidence>
<dbReference type="InterPro" id="IPR015943">
    <property type="entry name" value="WD40/YVTN_repeat-like_dom_sf"/>
</dbReference>
<dbReference type="SMART" id="SM00320">
    <property type="entry name" value="WD40"/>
    <property type="match status" value="9"/>
</dbReference>
<evidence type="ECO:0000256" key="5">
    <source>
        <dbReference type="ARBA" id="ARBA00023242"/>
    </source>
</evidence>
<evidence type="ECO:0000256" key="4">
    <source>
        <dbReference type="ARBA" id="ARBA00022980"/>
    </source>
</evidence>
<dbReference type="PRINTS" id="PR00320">
    <property type="entry name" value="GPROTEINBRPT"/>
</dbReference>
<sequence>MEGKNCFRTRWLQTPLYSGGNVASLILSLSGPQRSTDHGSVECLVMACGDVVNVLLATTGELLASYKLPVEDVILRIDAVSIVAPVGCASVAGRKAGDNNKKRKGDATVNIMKDENRENVTTSAFAGTSDDVVKVPIGSYIAVGTRSLQIYVLRFGHSSDSVGARADAAQGDDKGQCETGRGSEVVADGWDEKGAPFGLSCTLAPLRSWTAAQQAISVVQFTSDASHLISGSTDGAVKVWDVFNHHLTHNLRVPSASLVHSVYVDAAKKFLCVGDFEGHATVFDFVSRRLITHGRLHVAAVEALCLTADGKHLFTVGRDRKVVICDISTPELNEQRSIVVKEHISSAVFESGTILHVGAMDGTVSTYSASVTESLRLMRRLRRLPASHAGGGDSAGDELSVRSLLVAHKPKGMQEANPLHDVLYDDNPSQLYVADASFNITLLVPHPEKATYTCHGTLVGFLDQILDLKLFPRAAPFHHIVVTNSNEPRCFKSGGCLSTQSLLGHTDIVLACDISSDASLIATAGKDGDVRFWSTETWSTIAIGTGGHAMDITAIAFNGKQTKSYMLLFSVGADENLRLWDVGVNVCPALSASGELLSEKPPRTFSYRSGVNNVHEGLIHALAVAPNDQYVATAGKDKNVNLWTVSGKKIYRDSSLKGHRRAISALAFSPVDRVLASASNDGSVRLWSLTALVCVKTLQFDSSPVLQLAFFNGGTQMVTGNAEGILRVWAIATAEVVWSGETHEDKIWGLCVSDDEHDGTVFFSGSADGVLVATEDYTAEEAVRLRNERHDVILKEQQLANALRRGNYEDAFMVALKLNHPRNLRQVVAKWSTAEPQDCEEVLREKVLPSLDEEQLVRLLQFTREWVTNARYCNIASLVIHCVLAAFHFSQLMEMPAIRSVLEALLAYMQRHSRRIRDVLRRTYYIDYVTRSTGPPTLTVEPPFFSNTICAHEPPRKVQRLEAS</sequence>
<dbReference type="PROSITE" id="PS00678">
    <property type="entry name" value="WD_REPEATS_1"/>
    <property type="match status" value="2"/>
</dbReference>
<accession>G0U9R6</accession>
<dbReference type="InterPro" id="IPR020472">
    <property type="entry name" value="WD40_PAC1"/>
</dbReference>
<dbReference type="Gene3D" id="2.130.10.10">
    <property type="entry name" value="YVTN repeat-like/Quinoprotein amine dehydrogenase"/>
    <property type="match status" value="3"/>
</dbReference>
<dbReference type="InterPro" id="IPR011047">
    <property type="entry name" value="Quinoprotein_ADH-like_sf"/>
</dbReference>
<dbReference type="Pfam" id="PF00400">
    <property type="entry name" value="WD40"/>
    <property type="match status" value="5"/>
</dbReference>
<feature type="domain" description="U3 small nucleolar RNA-associated protein 13 C-terminal" evidence="8">
    <location>
        <begin position="796"/>
        <end position="932"/>
    </location>
</feature>
<dbReference type="OMA" id="PYVQRHF"/>
<feature type="repeat" description="WD" evidence="7">
    <location>
        <begin position="545"/>
        <end position="582"/>
    </location>
</feature>
<organism evidence="9">
    <name type="scientific">Trypanosoma vivax (strain Y486)</name>
    <dbReference type="NCBI Taxonomy" id="1055687"/>
    <lineage>
        <taxon>Eukaryota</taxon>
        <taxon>Discoba</taxon>
        <taxon>Euglenozoa</taxon>
        <taxon>Kinetoplastea</taxon>
        <taxon>Metakinetoplastina</taxon>
        <taxon>Trypanosomatida</taxon>
        <taxon>Trypanosomatidae</taxon>
        <taxon>Trypanosoma</taxon>
        <taxon>Duttonella</taxon>
    </lineage>
</organism>
<name>G0U9R6_TRYVY</name>
<dbReference type="AlphaFoldDB" id="G0U9R6"/>
<dbReference type="CDD" id="cd00200">
    <property type="entry name" value="WD40"/>
    <property type="match status" value="1"/>
</dbReference>
<dbReference type="GO" id="GO:0005840">
    <property type="term" value="C:ribosome"/>
    <property type="evidence" value="ECO:0007669"/>
    <property type="project" value="UniProtKB-KW"/>
</dbReference>
<dbReference type="SUPFAM" id="SSF50998">
    <property type="entry name" value="Quinoprotein alcohol dehydrogenase-like"/>
    <property type="match status" value="1"/>
</dbReference>
<dbReference type="PANTHER" id="PTHR19854">
    <property type="entry name" value="TRANSDUCIN BETA-LIKE 3"/>
    <property type="match status" value="1"/>
</dbReference>
<dbReference type="PROSITE" id="PS50294">
    <property type="entry name" value="WD_REPEATS_REGION"/>
    <property type="match status" value="4"/>
</dbReference>
<dbReference type="GO" id="GO:0000480">
    <property type="term" value="P:endonucleolytic cleavage in 5'-ETS of tricistronic rRNA transcript (SSU-rRNA, 5.8S rRNA, LSU-rRNA)"/>
    <property type="evidence" value="ECO:0007669"/>
    <property type="project" value="TreeGrafter"/>
</dbReference>
<dbReference type="PROSITE" id="PS50082">
    <property type="entry name" value="WD_REPEATS_2"/>
    <property type="match status" value="6"/>
</dbReference>
<dbReference type="InterPro" id="IPR013934">
    <property type="entry name" value="Utp13_C"/>
</dbReference>
<keyword evidence="2 7" id="KW-0853">WD repeat</keyword>
<dbReference type="GO" id="GO:0000472">
    <property type="term" value="P:endonucleolytic cleavage to generate mature 5'-end of SSU-rRNA from (SSU-rRNA, 5.8S rRNA, LSU-rRNA)"/>
    <property type="evidence" value="ECO:0007669"/>
    <property type="project" value="TreeGrafter"/>
</dbReference>
<dbReference type="GO" id="GO:0032040">
    <property type="term" value="C:small-subunit processome"/>
    <property type="evidence" value="ECO:0007669"/>
    <property type="project" value="InterPro"/>
</dbReference>
<dbReference type="GO" id="GO:0030686">
    <property type="term" value="C:90S preribosome"/>
    <property type="evidence" value="ECO:0007669"/>
    <property type="project" value="TreeGrafter"/>
</dbReference>
<evidence type="ECO:0000256" key="3">
    <source>
        <dbReference type="ARBA" id="ARBA00022737"/>
    </source>
</evidence>
<reference evidence="9" key="1">
    <citation type="journal article" date="2012" name="Proc. Natl. Acad. Sci. U.S.A.">
        <title>Antigenic diversity is generated by distinct evolutionary mechanisms in African trypanosome species.</title>
        <authorList>
            <person name="Jackson A.P."/>
            <person name="Berry A."/>
            <person name="Aslett M."/>
            <person name="Allison H.C."/>
            <person name="Burton P."/>
            <person name="Vavrova-Anderson J."/>
            <person name="Brown R."/>
            <person name="Browne H."/>
            <person name="Corton N."/>
            <person name="Hauser H."/>
            <person name="Gamble J."/>
            <person name="Gilderthorp R."/>
            <person name="Marcello L."/>
            <person name="McQuillan J."/>
            <person name="Otto T.D."/>
            <person name="Quail M.A."/>
            <person name="Sanders M.J."/>
            <person name="van Tonder A."/>
            <person name="Ginger M.L."/>
            <person name="Field M.C."/>
            <person name="Barry J.D."/>
            <person name="Hertz-Fowler C."/>
            <person name="Berriman M."/>
        </authorList>
    </citation>
    <scope>NUCLEOTIDE SEQUENCE</scope>
    <source>
        <strain evidence="9">Y486</strain>
    </source>
</reference>
<protein>
    <submittedName>
        <fullName evidence="9">Utp13 specific WD40 domain protein</fullName>
    </submittedName>
</protein>
<evidence type="ECO:0000256" key="7">
    <source>
        <dbReference type="PROSITE-ProRule" id="PRU00221"/>
    </source>
</evidence>
<keyword evidence="5" id="KW-0539">Nucleus</keyword>
<keyword evidence="3" id="KW-0677">Repeat</keyword>
<evidence type="ECO:0000256" key="2">
    <source>
        <dbReference type="ARBA" id="ARBA00022574"/>
    </source>
</evidence>
<evidence type="ECO:0000256" key="1">
    <source>
        <dbReference type="ARBA" id="ARBA00004604"/>
    </source>
</evidence>
<keyword evidence="6" id="KW-0687">Ribonucleoprotein</keyword>
<keyword evidence="4" id="KW-0689">Ribosomal protein</keyword>
<dbReference type="InterPro" id="IPR019775">
    <property type="entry name" value="WD40_repeat_CS"/>
</dbReference>
<dbReference type="VEuPathDB" id="TriTrypDB:TvY486_1100320"/>
<dbReference type="EMBL" id="HE573027">
    <property type="protein sequence ID" value="CCC52547.1"/>
    <property type="molecule type" value="Genomic_DNA"/>
</dbReference>
<proteinExistence type="predicted"/>
<evidence type="ECO:0000313" key="9">
    <source>
        <dbReference type="EMBL" id="CCC52547.1"/>
    </source>
</evidence>